<protein>
    <submittedName>
        <fullName evidence="1">Uncharacterized protein</fullName>
    </submittedName>
</protein>
<accession>A0A7S4FEF7</accession>
<dbReference type="AlphaFoldDB" id="A0A7S4FEF7"/>
<reference evidence="1" key="1">
    <citation type="submission" date="2021-01" db="EMBL/GenBank/DDBJ databases">
        <authorList>
            <person name="Corre E."/>
            <person name="Pelletier E."/>
            <person name="Niang G."/>
            <person name="Scheremetjew M."/>
            <person name="Finn R."/>
            <person name="Kale V."/>
            <person name="Holt S."/>
            <person name="Cochrane G."/>
            <person name="Meng A."/>
            <person name="Brown T."/>
            <person name="Cohen L."/>
        </authorList>
    </citation>
    <scope>NUCLEOTIDE SEQUENCE</scope>
    <source>
        <strain evidence="1">CCMP1594</strain>
    </source>
</reference>
<proteinExistence type="predicted"/>
<gene>
    <name evidence="1" type="ORF">EGYM00163_LOCUS884</name>
</gene>
<organism evidence="1">
    <name type="scientific">Eutreptiella gymnastica</name>
    <dbReference type="NCBI Taxonomy" id="73025"/>
    <lineage>
        <taxon>Eukaryota</taxon>
        <taxon>Discoba</taxon>
        <taxon>Euglenozoa</taxon>
        <taxon>Euglenida</taxon>
        <taxon>Spirocuta</taxon>
        <taxon>Euglenophyceae</taxon>
        <taxon>Eutreptiales</taxon>
        <taxon>Eutreptiaceae</taxon>
        <taxon>Eutreptiella</taxon>
    </lineage>
</organism>
<evidence type="ECO:0000313" key="1">
    <source>
        <dbReference type="EMBL" id="CAE0789770.1"/>
    </source>
</evidence>
<dbReference type="EMBL" id="HBJA01002832">
    <property type="protein sequence ID" value="CAE0789770.1"/>
    <property type="molecule type" value="Transcribed_RNA"/>
</dbReference>
<name>A0A7S4FEF7_9EUGL</name>
<sequence>MNVIPTLYRGMVRAGRRRATQLQTLEASGLPSSPYKLSKAVVSQGHGAAIERWTADDDLMFDINSSAKWTKFQLGLYGGNVTRAVRSRFDEQVDATAQAAAKVYWRQRLGPDADVDRIVASTTKQKVDDALLGLRLLDELNEFTDACIEAMDVGSLPKGEGKADVTQGDNWYKMVQGY</sequence>